<evidence type="ECO:0000259" key="1">
    <source>
        <dbReference type="Pfam" id="PF24809"/>
    </source>
</evidence>
<dbReference type="HOGENOM" id="CLU_027363_1_0_1"/>
<keyword evidence="3" id="KW-1185">Reference proteome</keyword>
<evidence type="ECO:0000313" key="3">
    <source>
        <dbReference type="Proteomes" id="UP000054321"/>
    </source>
</evidence>
<feature type="domain" description="DUF7708" evidence="1">
    <location>
        <begin position="135"/>
        <end position="277"/>
    </location>
</feature>
<reference evidence="2 3" key="1">
    <citation type="submission" date="2014-04" db="EMBL/GenBank/DDBJ databases">
        <authorList>
            <consortium name="DOE Joint Genome Institute"/>
            <person name="Kuo A."/>
            <person name="Martino E."/>
            <person name="Perotto S."/>
            <person name="Kohler A."/>
            <person name="Nagy L.G."/>
            <person name="Floudas D."/>
            <person name="Copeland A."/>
            <person name="Barry K.W."/>
            <person name="Cichocki N."/>
            <person name="Veneault-Fourrey C."/>
            <person name="LaButti K."/>
            <person name="Lindquist E.A."/>
            <person name="Lipzen A."/>
            <person name="Lundell T."/>
            <person name="Morin E."/>
            <person name="Murat C."/>
            <person name="Sun H."/>
            <person name="Tunlid A."/>
            <person name="Henrissat B."/>
            <person name="Grigoriev I.V."/>
            <person name="Hibbett D.S."/>
            <person name="Martin F."/>
            <person name="Nordberg H.P."/>
            <person name="Cantor M.N."/>
            <person name="Hua S.X."/>
        </authorList>
    </citation>
    <scope>NUCLEOTIDE SEQUENCE [LARGE SCALE GENOMIC DNA]</scope>
    <source>
        <strain evidence="2 3">Zn</strain>
    </source>
</reference>
<dbReference type="InterPro" id="IPR056125">
    <property type="entry name" value="DUF7708"/>
</dbReference>
<dbReference type="EMBL" id="KN832885">
    <property type="protein sequence ID" value="KIM96179.1"/>
    <property type="molecule type" value="Genomic_DNA"/>
</dbReference>
<protein>
    <recommendedName>
        <fullName evidence="1">DUF7708 domain-containing protein</fullName>
    </recommendedName>
</protein>
<accession>A0A0C3GYC3</accession>
<dbReference type="Pfam" id="PF24809">
    <property type="entry name" value="DUF7708"/>
    <property type="match status" value="1"/>
</dbReference>
<dbReference type="AlphaFoldDB" id="A0A0C3GYC3"/>
<organism evidence="2 3">
    <name type="scientific">Oidiodendron maius (strain Zn)</name>
    <dbReference type="NCBI Taxonomy" id="913774"/>
    <lineage>
        <taxon>Eukaryota</taxon>
        <taxon>Fungi</taxon>
        <taxon>Dikarya</taxon>
        <taxon>Ascomycota</taxon>
        <taxon>Pezizomycotina</taxon>
        <taxon>Leotiomycetes</taxon>
        <taxon>Leotiomycetes incertae sedis</taxon>
        <taxon>Myxotrichaceae</taxon>
        <taxon>Oidiodendron</taxon>
    </lineage>
</organism>
<evidence type="ECO:0000313" key="2">
    <source>
        <dbReference type="EMBL" id="KIM96179.1"/>
    </source>
</evidence>
<sequence length="648" mass="73006">MESQLQDENAEVAALVSGFSLNIASQYPNDIVANAVFEQELAQRRQRPTKVRETRNWRQFYEGIGSEGTPAEAELIVECELLNKAWNDFVLDPQDKKTANISKLAPGGTVSMKDLIMAVTTARDQQKGPGRAHRYLSKFLDTLDSHSKMLGTLPDQSLYGSIFCGVLKTLISASANHRKIIEALSKDLVEVGEVIEPCVVQVQLFCTTEMQNLIKRLYAAVFSFLRQAMGWYEDKRRKRLLNSFNENFYGTFSDIMEEIRRIGMVIHKRGMIGNHAETRDVREMVEEVMNKQREASADDEYWKAQLHKIEEKCDMLLNLEYRRQIGSHMANLLVSEGRSMAPFISMLNTTRSGIPSTYMEWTSPRTAMGPSNTGMENIFTSGIAHVSHTESLSKRTYMKDNLEESSHGLEEFIYPRLDPLEIYPGNQIFAEHQAVHAIKEWSTSVTSQILWISGPLDRHYPSSLSQIAASLTTAADEAAIPSLHLFVDWPLNDKDSIFNVLYSLIRQLISLLPEQFVSGGDFSPEQFGQLNNQLKSWEAGLAVLRGLLELAPPLLLLIIDGIDHLDYINVGASYIDSLLRLLQQQVWADGEREPKKTLKILFTTAGNCAALNNLDERDLSVIRITETHAQQLGKSGRRAGPKHSEVLL</sequence>
<name>A0A0C3GYC3_OIDMZ</name>
<reference evidence="3" key="2">
    <citation type="submission" date="2015-01" db="EMBL/GenBank/DDBJ databases">
        <title>Evolutionary Origins and Diversification of the Mycorrhizal Mutualists.</title>
        <authorList>
            <consortium name="DOE Joint Genome Institute"/>
            <consortium name="Mycorrhizal Genomics Consortium"/>
            <person name="Kohler A."/>
            <person name="Kuo A."/>
            <person name="Nagy L.G."/>
            <person name="Floudas D."/>
            <person name="Copeland A."/>
            <person name="Barry K.W."/>
            <person name="Cichocki N."/>
            <person name="Veneault-Fourrey C."/>
            <person name="LaButti K."/>
            <person name="Lindquist E.A."/>
            <person name="Lipzen A."/>
            <person name="Lundell T."/>
            <person name="Morin E."/>
            <person name="Murat C."/>
            <person name="Riley R."/>
            <person name="Ohm R."/>
            <person name="Sun H."/>
            <person name="Tunlid A."/>
            <person name="Henrissat B."/>
            <person name="Grigoriev I.V."/>
            <person name="Hibbett D.S."/>
            <person name="Martin F."/>
        </authorList>
    </citation>
    <scope>NUCLEOTIDE SEQUENCE [LARGE SCALE GENOMIC DNA]</scope>
    <source>
        <strain evidence="3">Zn</strain>
    </source>
</reference>
<dbReference type="OrthoDB" id="4840035at2759"/>
<gene>
    <name evidence="2" type="ORF">OIDMADRAFT_183582</name>
</gene>
<proteinExistence type="predicted"/>
<dbReference type="Proteomes" id="UP000054321">
    <property type="component" value="Unassembled WGS sequence"/>
</dbReference>
<dbReference type="InParanoid" id="A0A0C3GYC3"/>
<dbReference type="STRING" id="913774.A0A0C3GYC3"/>